<reference evidence="1 2" key="1">
    <citation type="submission" date="2024-09" db="EMBL/GenBank/DDBJ databases">
        <authorList>
            <person name="Sun Q."/>
            <person name="Mori K."/>
        </authorList>
    </citation>
    <scope>NUCLEOTIDE SEQUENCE [LARGE SCALE GENOMIC DNA]</scope>
    <source>
        <strain evidence="1 2">TBRC 1851</strain>
    </source>
</reference>
<proteinExistence type="predicted"/>
<dbReference type="EMBL" id="JBHMQT010000003">
    <property type="protein sequence ID" value="MFC0860913.1"/>
    <property type="molecule type" value="Genomic_DNA"/>
</dbReference>
<accession>A0ABV6TXL1</accession>
<dbReference type="Proteomes" id="UP001589870">
    <property type="component" value="Unassembled WGS sequence"/>
</dbReference>
<protein>
    <submittedName>
        <fullName evidence="1">Uncharacterized protein</fullName>
    </submittedName>
</protein>
<organism evidence="1 2">
    <name type="scientific">Sphaerimonospora cavernae</name>
    <dbReference type="NCBI Taxonomy" id="1740611"/>
    <lineage>
        <taxon>Bacteria</taxon>
        <taxon>Bacillati</taxon>
        <taxon>Actinomycetota</taxon>
        <taxon>Actinomycetes</taxon>
        <taxon>Streptosporangiales</taxon>
        <taxon>Streptosporangiaceae</taxon>
        <taxon>Sphaerimonospora</taxon>
    </lineage>
</organism>
<evidence type="ECO:0000313" key="2">
    <source>
        <dbReference type="Proteomes" id="UP001589870"/>
    </source>
</evidence>
<evidence type="ECO:0000313" key="1">
    <source>
        <dbReference type="EMBL" id="MFC0860913.1"/>
    </source>
</evidence>
<keyword evidence="2" id="KW-1185">Reference proteome</keyword>
<name>A0ABV6TXL1_9ACTN</name>
<dbReference type="RefSeq" id="WP_394299169.1">
    <property type="nucleotide sequence ID" value="NZ_JBHMQT010000003.1"/>
</dbReference>
<gene>
    <name evidence="1" type="ORF">ACFHYQ_01255</name>
</gene>
<comment type="caution">
    <text evidence="1">The sequence shown here is derived from an EMBL/GenBank/DDBJ whole genome shotgun (WGS) entry which is preliminary data.</text>
</comment>
<sequence>MNEWEVDELVFEVAEHLEGFTPLVRPGHPAYLMGPAGVRLVVHPIWNQQGRIRVLGVYPDGSRGMLLNLRRHEITVTAARGAKFVAKRIERRLLPDYRRDLVACCERLAARSAENGTRAEFAETLMTLLPDATLTEKERETVIRWRLGNTIGTFTLRGDTTTSTIEIRDADRELTERMAYAVQHRAT</sequence>